<dbReference type="RefSeq" id="XP_010506096.1">
    <property type="nucleotide sequence ID" value="XM_010507794.2"/>
</dbReference>
<evidence type="ECO:0000256" key="1">
    <source>
        <dbReference type="SAM" id="MobiDB-lite"/>
    </source>
</evidence>
<feature type="domain" description="EDR1/CTR1/ARMC3-like peptidase-like" evidence="2">
    <location>
        <begin position="228"/>
        <end position="308"/>
    </location>
</feature>
<dbReference type="Pfam" id="PF14381">
    <property type="entry name" value="EDR1_CTR1_ARMC3_pept"/>
    <property type="match status" value="2"/>
</dbReference>
<evidence type="ECO:0000313" key="4">
    <source>
        <dbReference type="RefSeq" id="XP_010506096.1"/>
    </source>
</evidence>
<feature type="region of interest" description="Disordered" evidence="1">
    <location>
        <begin position="335"/>
        <end position="408"/>
    </location>
</feature>
<name>A0ABM0YUK5_CAMSA</name>
<accession>A0ABM0YUK5</accession>
<organism evidence="3 4">
    <name type="scientific">Camelina sativa</name>
    <name type="common">False flax</name>
    <name type="synonym">Myagrum sativum</name>
    <dbReference type="NCBI Taxonomy" id="90675"/>
    <lineage>
        <taxon>Eukaryota</taxon>
        <taxon>Viridiplantae</taxon>
        <taxon>Streptophyta</taxon>
        <taxon>Embryophyta</taxon>
        <taxon>Tracheophyta</taxon>
        <taxon>Spermatophyta</taxon>
        <taxon>Magnoliopsida</taxon>
        <taxon>eudicotyledons</taxon>
        <taxon>Gunneridae</taxon>
        <taxon>Pentapetalae</taxon>
        <taxon>rosids</taxon>
        <taxon>malvids</taxon>
        <taxon>Brassicales</taxon>
        <taxon>Brassicaceae</taxon>
        <taxon>Camelineae</taxon>
        <taxon>Camelina</taxon>
    </lineage>
</organism>
<feature type="compositionally biased region" description="Low complexity" evidence="1">
    <location>
        <begin position="348"/>
        <end position="361"/>
    </location>
</feature>
<feature type="domain" description="EDR1/CTR1/ARMC3-like peptidase-like" evidence="2">
    <location>
        <begin position="127"/>
        <end position="226"/>
    </location>
</feature>
<keyword evidence="3" id="KW-1185">Reference proteome</keyword>
<proteinExistence type="predicted"/>
<gene>
    <name evidence="4" type="primary">LOC104782773</name>
</gene>
<feature type="compositionally biased region" description="Low complexity" evidence="1">
    <location>
        <begin position="371"/>
        <end position="381"/>
    </location>
</feature>
<reference evidence="3" key="1">
    <citation type="journal article" date="2014" name="Nat. Commun.">
        <title>The emerging biofuel crop Camelina sativa retains a highly undifferentiated hexaploid genome structure.</title>
        <authorList>
            <person name="Kagale S."/>
            <person name="Koh C."/>
            <person name="Nixon J."/>
            <person name="Bollina V."/>
            <person name="Clarke W.E."/>
            <person name="Tuteja R."/>
            <person name="Spillane C."/>
            <person name="Robinson S.J."/>
            <person name="Links M.G."/>
            <person name="Clarke C."/>
            <person name="Higgins E.E."/>
            <person name="Huebert T."/>
            <person name="Sharpe A.G."/>
            <person name="Parkin I.A."/>
        </authorList>
    </citation>
    <scope>NUCLEOTIDE SEQUENCE [LARGE SCALE GENOMIC DNA]</scope>
    <source>
        <strain evidence="3">cv. DH55</strain>
    </source>
</reference>
<evidence type="ECO:0000259" key="2">
    <source>
        <dbReference type="Pfam" id="PF14381"/>
    </source>
</evidence>
<evidence type="ECO:0000313" key="3">
    <source>
        <dbReference type="Proteomes" id="UP000694864"/>
    </source>
</evidence>
<sequence length="415" mass="44850">MGANCCGCHKGTVESVQGSIMSLTDLKNQARDLEEMVVEETRDDAGPPSPTSSPSEVEVLATGLKEMVVEVARDYAGPSEPLPLSPTSSPSEIEEISQSVCLVSQDETSDTKESPKNLDQDEVSSFEASNYLWSTGLFPYPIPSGFYSVVPVERLKLSKSIPTMEEINALEDHERLKAGVICVDFKKDYKLRLLKLLYYGLVSGLNSEPVKVIKKTAELVVKAKRSQSFKSRGFPLLGNIIKHGSCRARAILFKVLADTVRLESKLVVGFPSDLGSSSSVDPRYHMSVVVALDGVEMLVDLKRCPGQLKPFSPKEVYLAHVSTAWQTGFVDSDSCASPLEPNSPMERSGSSSVLQSGSSGSRNKLIIKEQGSPGSSSNSNGTAEPETEGIRSRRMKTPKISPGEGSQMVIDIVAI</sequence>
<dbReference type="Proteomes" id="UP000694864">
    <property type="component" value="Chromosome 4"/>
</dbReference>
<reference evidence="4" key="2">
    <citation type="submission" date="2025-08" db="UniProtKB">
        <authorList>
            <consortium name="RefSeq"/>
        </authorList>
    </citation>
    <scope>IDENTIFICATION</scope>
    <source>
        <tissue evidence="4">Leaf</tissue>
    </source>
</reference>
<protein>
    <submittedName>
        <fullName evidence="4">Serine/threonine-protein kinase EDR1-like</fullName>
    </submittedName>
</protein>
<dbReference type="GeneID" id="104782773"/>
<dbReference type="InterPro" id="IPR055164">
    <property type="entry name" value="EDR1/CTR1/ARMC3-like_pept-like"/>
</dbReference>